<dbReference type="SUPFAM" id="SSF52540">
    <property type="entry name" value="P-loop containing nucleoside triphosphate hydrolases"/>
    <property type="match status" value="1"/>
</dbReference>
<dbReference type="InterPro" id="IPR027417">
    <property type="entry name" value="P-loop_NTPase"/>
</dbReference>
<dbReference type="STRING" id="1798392.A3A79_03215"/>
<evidence type="ECO:0000313" key="2">
    <source>
        <dbReference type="Proteomes" id="UP000178759"/>
    </source>
</evidence>
<dbReference type="Gene3D" id="3.40.50.300">
    <property type="entry name" value="P-loop containing nucleotide triphosphate hydrolases"/>
    <property type="match status" value="1"/>
</dbReference>
<accession>A0A1F6AHK2</accession>
<proteinExistence type="predicted"/>
<comment type="caution">
    <text evidence="1">The sequence shown here is derived from an EMBL/GenBank/DDBJ whole genome shotgun (WGS) entry which is preliminary data.</text>
</comment>
<sequence>MEKQKHLKYASIAVSGRPGAGRSTLLNNLMPLLKPLGWEFFSGGEWSRQIAIKSGKHDPNDTKHHLATAYDDDVDHQIDQAMREKISDPSIHMVIESWIAGWNARGLTHVLKVLLMCDDALRIDRVVNRDNLTVEDAKKHLETREQENIAKWKRMYGVGDFWDPKHYDLVINTYSHGPKETLDLVLQALGYYSANGQTPSGE</sequence>
<name>A0A1F6AHK2_9BACT</name>
<organism evidence="1 2">
    <name type="scientific">Candidatus Gottesmanbacteria bacterium RIFCSPLOWO2_01_FULL_43_11b</name>
    <dbReference type="NCBI Taxonomy" id="1798392"/>
    <lineage>
        <taxon>Bacteria</taxon>
        <taxon>Candidatus Gottesmaniibacteriota</taxon>
    </lineage>
</organism>
<dbReference type="AlphaFoldDB" id="A0A1F6AHK2"/>
<gene>
    <name evidence="1" type="ORF">A3A79_03215</name>
</gene>
<evidence type="ECO:0008006" key="3">
    <source>
        <dbReference type="Google" id="ProtNLM"/>
    </source>
</evidence>
<dbReference type="Proteomes" id="UP000178759">
    <property type="component" value="Unassembled WGS sequence"/>
</dbReference>
<reference evidence="1 2" key="1">
    <citation type="journal article" date="2016" name="Nat. Commun.">
        <title>Thousands of microbial genomes shed light on interconnected biogeochemical processes in an aquifer system.</title>
        <authorList>
            <person name="Anantharaman K."/>
            <person name="Brown C.T."/>
            <person name="Hug L.A."/>
            <person name="Sharon I."/>
            <person name="Castelle C.J."/>
            <person name="Probst A.J."/>
            <person name="Thomas B.C."/>
            <person name="Singh A."/>
            <person name="Wilkins M.J."/>
            <person name="Karaoz U."/>
            <person name="Brodie E.L."/>
            <person name="Williams K.H."/>
            <person name="Hubbard S.S."/>
            <person name="Banfield J.F."/>
        </authorList>
    </citation>
    <scope>NUCLEOTIDE SEQUENCE [LARGE SCALE GENOMIC DNA]</scope>
</reference>
<protein>
    <recommendedName>
        <fullName evidence="3">(d)CMP kinase</fullName>
    </recommendedName>
</protein>
<dbReference type="Pfam" id="PF13189">
    <property type="entry name" value="Cytidylate_kin2"/>
    <property type="match status" value="1"/>
</dbReference>
<dbReference type="EMBL" id="MFJV01000001">
    <property type="protein sequence ID" value="OGG24175.1"/>
    <property type="molecule type" value="Genomic_DNA"/>
</dbReference>
<evidence type="ECO:0000313" key="1">
    <source>
        <dbReference type="EMBL" id="OGG24175.1"/>
    </source>
</evidence>